<organism evidence="1 2">
    <name type="scientific">Mycolicibacterium boenickei</name>
    <dbReference type="NCBI Taxonomy" id="146017"/>
    <lineage>
        <taxon>Bacteria</taxon>
        <taxon>Bacillati</taxon>
        <taxon>Actinomycetota</taxon>
        <taxon>Actinomycetes</taxon>
        <taxon>Mycobacteriales</taxon>
        <taxon>Mycobacteriaceae</taxon>
        <taxon>Mycolicibacterium</taxon>
    </lineage>
</organism>
<evidence type="ECO:0000313" key="2">
    <source>
        <dbReference type="Proteomes" id="UP000466683"/>
    </source>
</evidence>
<dbReference type="EMBL" id="AP022579">
    <property type="protein sequence ID" value="BBX91880.1"/>
    <property type="molecule type" value="Genomic_DNA"/>
</dbReference>
<reference evidence="1 2" key="1">
    <citation type="journal article" date="2019" name="Emerg. Microbes Infect.">
        <title>Comprehensive subspecies identification of 175 nontuberculous mycobacteria species based on 7547 genomic profiles.</title>
        <authorList>
            <person name="Matsumoto Y."/>
            <person name="Kinjo T."/>
            <person name="Motooka D."/>
            <person name="Nabeya D."/>
            <person name="Jung N."/>
            <person name="Uechi K."/>
            <person name="Horii T."/>
            <person name="Iida T."/>
            <person name="Fujita J."/>
            <person name="Nakamura S."/>
        </authorList>
    </citation>
    <scope>NUCLEOTIDE SEQUENCE [LARGE SCALE GENOMIC DNA]</scope>
    <source>
        <strain evidence="1 2">JCM 15653</strain>
    </source>
</reference>
<name>A0ABN5ZCK0_9MYCO</name>
<evidence type="ECO:0008006" key="3">
    <source>
        <dbReference type="Google" id="ProtNLM"/>
    </source>
</evidence>
<evidence type="ECO:0000313" key="1">
    <source>
        <dbReference type="EMBL" id="BBX91880.1"/>
    </source>
</evidence>
<accession>A0ABN5ZCK0</accession>
<proteinExistence type="predicted"/>
<gene>
    <name evidence="1" type="ORF">MBOE_35290</name>
</gene>
<sequence>MTAIPPAAMAALICSGESNKRGSSFCLSGVGGNEVIIGVVAVVSAAGSDESPHPATRTHAAAMVITVAAKRILVPPFLPRQI</sequence>
<dbReference type="RefSeq" id="WP_163646546.1">
    <property type="nucleotide sequence ID" value="NZ_AP022579.1"/>
</dbReference>
<protein>
    <recommendedName>
        <fullName evidence="3">Secreted protein</fullName>
    </recommendedName>
</protein>
<keyword evidence="2" id="KW-1185">Reference proteome</keyword>
<dbReference type="Proteomes" id="UP000466683">
    <property type="component" value="Chromosome"/>
</dbReference>